<dbReference type="Ensembl" id="ENSOSUT00000001305.1">
    <property type="protein sequence ID" value="ENSOSUP00000001279.1"/>
    <property type="gene ID" value="ENSOSUG00000000950.1"/>
</dbReference>
<dbReference type="GO" id="GO:0031901">
    <property type="term" value="C:early endosome membrane"/>
    <property type="evidence" value="ECO:0007669"/>
    <property type="project" value="TreeGrafter"/>
</dbReference>
<evidence type="ECO:0000256" key="3">
    <source>
        <dbReference type="ARBA" id="ARBA00022833"/>
    </source>
</evidence>
<dbReference type="InterPro" id="IPR051118">
    <property type="entry name" value="LST-2"/>
</dbReference>
<dbReference type="Gene3D" id="3.30.40.10">
    <property type="entry name" value="Zinc/RING finger domain, C3HC4 (zinc finger)"/>
    <property type="match status" value="1"/>
</dbReference>
<dbReference type="Proteomes" id="UP000694552">
    <property type="component" value="Unplaced"/>
</dbReference>
<dbReference type="Pfam" id="PF01363">
    <property type="entry name" value="FYVE"/>
    <property type="match status" value="1"/>
</dbReference>
<dbReference type="PANTHER" id="PTHR46465">
    <property type="entry name" value="LATERAL SIGNALING TARGET PROTEIN 2 HOMOLOG"/>
    <property type="match status" value="1"/>
</dbReference>
<feature type="compositionally biased region" description="Pro residues" evidence="4">
    <location>
        <begin position="138"/>
        <end position="147"/>
    </location>
</feature>
<reference evidence="6" key="2">
    <citation type="submission" date="2025-09" db="UniProtKB">
        <authorList>
            <consortium name="Ensembl"/>
        </authorList>
    </citation>
    <scope>IDENTIFICATION</scope>
</reference>
<accession>A0A8C8A7C6</accession>
<dbReference type="SMART" id="SM00064">
    <property type="entry name" value="FYVE"/>
    <property type="match status" value="1"/>
</dbReference>
<dbReference type="SUPFAM" id="SSF57903">
    <property type="entry name" value="FYVE/PHD zinc finger"/>
    <property type="match status" value="1"/>
</dbReference>
<dbReference type="InterPro" id="IPR000306">
    <property type="entry name" value="Znf_FYVE"/>
</dbReference>
<evidence type="ECO:0000256" key="1">
    <source>
        <dbReference type="ARBA" id="ARBA00022723"/>
    </source>
</evidence>
<protein>
    <recommendedName>
        <fullName evidence="5">FYVE zinc finger domain-containing protein</fullName>
    </recommendedName>
</protein>
<keyword evidence="7" id="KW-1185">Reference proteome</keyword>
<proteinExistence type="predicted"/>
<keyword evidence="3" id="KW-0862">Zinc</keyword>
<keyword evidence="2" id="KW-0863">Zinc-finger</keyword>
<dbReference type="PANTHER" id="PTHR46465:SF4">
    <property type="entry name" value="FYVE-TYPE DOMAIN-CONTAINING PROTEIN"/>
    <property type="match status" value="1"/>
</dbReference>
<evidence type="ECO:0000259" key="5">
    <source>
        <dbReference type="SMART" id="SM00064"/>
    </source>
</evidence>
<dbReference type="InterPro" id="IPR013083">
    <property type="entry name" value="Znf_RING/FYVE/PHD"/>
</dbReference>
<sequence>MATNQLRSRYGSAKDMLHTLFVCISGVADQLQTNFASDLRSILKTVFKIVNTTALVPTGEEDGDPCVADAPRVADCPLCSSPAEAAGLRRAAGTRRLPEWVPDSTCSQCSACRSPFTLLRRRHHCRSCGKGSRCGPDPASPPVPRGC</sequence>
<evidence type="ECO:0000313" key="6">
    <source>
        <dbReference type="Ensembl" id="ENSOSUP00000001279.1"/>
    </source>
</evidence>
<name>A0A8C8A7C6_9STRI</name>
<dbReference type="InterPro" id="IPR011011">
    <property type="entry name" value="Znf_FYVE_PHD"/>
</dbReference>
<feature type="domain" description="FYVE zinc finger" evidence="5">
    <location>
        <begin position="95"/>
        <end position="145"/>
    </location>
</feature>
<dbReference type="GO" id="GO:0008270">
    <property type="term" value="F:zinc ion binding"/>
    <property type="evidence" value="ECO:0007669"/>
    <property type="project" value="UniProtKB-KW"/>
</dbReference>
<organism evidence="6 7">
    <name type="scientific">Otus sunia</name>
    <name type="common">Oriental scops-owl</name>
    <dbReference type="NCBI Taxonomy" id="257818"/>
    <lineage>
        <taxon>Eukaryota</taxon>
        <taxon>Metazoa</taxon>
        <taxon>Chordata</taxon>
        <taxon>Craniata</taxon>
        <taxon>Vertebrata</taxon>
        <taxon>Euteleostomi</taxon>
        <taxon>Archelosauria</taxon>
        <taxon>Archosauria</taxon>
        <taxon>Dinosauria</taxon>
        <taxon>Saurischia</taxon>
        <taxon>Theropoda</taxon>
        <taxon>Coelurosauria</taxon>
        <taxon>Aves</taxon>
        <taxon>Neognathae</taxon>
        <taxon>Neoaves</taxon>
        <taxon>Telluraves</taxon>
        <taxon>Strigiformes</taxon>
        <taxon>Strigidae</taxon>
        <taxon>Otus</taxon>
    </lineage>
</organism>
<evidence type="ECO:0000313" key="7">
    <source>
        <dbReference type="Proteomes" id="UP000694552"/>
    </source>
</evidence>
<keyword evidence="1" id="KW-0479">Metal-binding</keyword>
<evidence type="ECO:0000256" key="2">
    <source>
        <dbReference type="ARBA" id="ARBA00022771"/>
    </source>
</evidence>
<feature type="region of interest" description="Disordered" evidence="4">
    <location>
        <begin position="128"/>
        <end position="147"/>
    </location>
</feature>
<dbReference type="AlphaFoldDB" id="A0A8C8A7C6"/>
<reference evidence="6" key="1">
    <citation type="submission" date="2025-08" db="UniProtKB">
        <authorList>
            <consortium name="Ensembl"/>
        </authorList>
    </citation>
    <scope>IDENTIFICATION</scope>
</reference>
<evidence type="ECO:0000256" key="4">
    <source>
        <dbReference type="SAM" id="MobiDB-lite"/>
    </source>
</evidence>